<dbReference type="PANTHER" id="PTHR32022:SF10">
    <property type="entry name" value="D-GLUTAMATE CYCLASE, MITOCHONDRIAL"/>
    <property type="match status" value="1"/>
</dbReference>
<protein>
    <submittedName>
        <fullName evidence="2">DUF4392 domain-containing protein</fullName>
    </submittedName>
</protein>
<organism evidence="2 3">
    <name type="scientific">Aerophobetes bacterium</name>
    <dbReference type="NCBI Taxonomy" id="2030807"/>
    <lineage>
        <taxon>Bacteria</taxon>
        <taxon>Candidatus Aerophobota</taxon>
    </lineage>
</organism>
<gene>
    <name evidence="2" type="ORF">E3J68_03975</name>
</gene>
<sequence>MKSQSISKVKLGGRPKVVKKSKGLPQILVDISENIDQLITIDIPLRGATDILYRAAREKISIPLTLAAAQALANNIKAKDIIFIATGWPDRPQVSLQIGETDGPLGAAVLSRALHQAFNAVPFIFIEQQLVAAMAKVTQAAGFKVLTPAEAIKAVNSKAPIHAASVLSFPTDVNEAARTSSELIQKYKPSAVICIEKAGMNSQGYIHSIRGEEKTKYIAKIDLLVREANRSGIITIGIGDGGNEIGMGIIREKIRPLLPFGNKCHCPCGEGIVSVTKTDFLVTATVSNWGAYGIVASLAILLGSPEVFHNGEIECRVIQGCADAGLIDGISGYVGESVDSLPKKIHIAIVDLLTEMIKKGLEMVDRVGRNDG</sequence>
<evidence type="ECO:0000313" key="2">
    <source>
        <dbReference type="EMBL" id="TET27582.1"/>
    </source>
</evidence>
<feature type="domain" description="D-glutamate cyclase-like C-terminal" evidence="1">
    <location>
        <begin position="36"/>
        <end position="353"/>
    </location>
</feature>
<name>A0A523TB83_UNCAE</name>
<dbReference type="PANTHER" id="PTHR32022">
    <property type="entry name" value="D-GLUTAMATE CYCLASE, MITOCHONDRIAL"/>
    <property type="match status" value="1"/>
</dbReference>
<evidence type="ECO:0000313" key="3">
    <source>
        <dbReference type="Proteomes" id="UP000316517"/>
    </source>
</evidence>
<reference evidence="2 3" key="1">
    <citation type="submission" date="2019-03" db="EMBL/GenBank/DDBJ databases">
        <title>Metabolic potential of uncultured bacteria and archaea associated with petroleum seepage in deep-sea sediments.</title>
        <authorList>
            <person name="Dong X."/>
            <person name="Hubert C."/>
        </authorList>
    </citation>
    <scope>NUCLEOTIDE SEQUENCE [LARGE SCALE GENOMIC DNA]</scope>
    <source>
        <strain evidence="2">E44_bin3</strain>
    </source>
</reference>
<dbReference type="Pfam" id="PF14336">
    <property type="entry name" value="GLUCM-like_C"/>
    <property type="match status" value="1"/>
</dbReference>
<accession>A0A523TB83</accession>
<proteinExistence type="predicted"/>
<dbReference type="Gene3D" id="3.90.1640.20">
    <property type="entry name" value="TON_0340"/>
    <property type="match status" value="1"/>
</dbReference>
<dbReference type="EMBL" id="SOJT01000178">
    <property type="protein sequence ID" value="TET27582.1"/>
    <property type="molecule type" value="Genomic_DNA"/>
</dbReference>
<dbReference type="Proteomes" id="UP000316517">
    <property type="component" value="Unassembled WGS sequence"/>
</dbReference>
<dbReference type="InterPro" id="IPR025504">
    <property type="entry name" value="GLUCM_C"/>
</dbReference>
<comment type="caution">
    <text evidence="2">The sequence shown here is derived from an EMBL/GenBank/DDBJ whole genome shotgun (WGS) entry which is preliminary data.</text>
</comment>
<dbReference type="AlphaFoldDB" id="A0A523TB83"/>
<evidence type="ECO:0000259" key="1">
    <source>
        <dbReference type="Pfam" id="PF14336"/>
    </source>
</evidence>